<accession>A0A915ANZ5</accession>
<feature type="transmembrane region" description="Helical" evidence="1">
    <location>
        <begin position="39"/>
        <end position="65"/>
    </location>
</feature>
<evidence type="ECO:0000313" key="2">
    <source>
        <dbReference type="Proteomes" id="UP000887569"/>
    </source>
</evidence>
<organism evidence="2 3">
    <name type="scientific">Parascaris univalens</name>
    <name type="common">Nematode worm</name>
    <dbReference type="NCBI Taxonomy" id="6257"/>
    <lineage>
        <taxon>Eukaryota</taxon>
        <taxon>Metazoa</taxon>
        <taxon>Ecdysozoa</taxon>
        <taxon>Nematoda</taxon>
        <taxon>Chromadorea</taxon>
        <taxon>Rhabditida</taxon>
        <taxon>Spirurina</taxon>
        <taxon>Ascaridomorpha</taxon>
        <taxon>Ascaridoidea</taxon>
        <taxon>Ascarididae</taxon>
        <taxon>Parascaris</taxon>
    </lineage>
</organism>
<dbReference type="WBParaSite" id="PgR012_g035_t01">
    <property type="protein sequence ID" value="PgR012_g035_t01"/>
    <property type="gene ID" value="PgR012_g035"/>
</dbReference>
<dbReference type="AlphaFoldDB" id="A0A915ANZ5"/>
<protein>
    <submittedName>
        <fullName evidence="3 4">YcaO domain-containing protein</fullName>
    </submittedName>
</protein>
<evidence type="ECO:0000256" key="1">
    <source>
        <dbReference type="SAM" id="Phobius"/>
    </source>
</evidence>
<reference evidence="3 4" key="1">
    <citation type="submission" date="2022-11" db="UniProtKB">
        <authorList>
            <consortium name="WormBaseParasite"/>
        </authorList>
    </citation>
    <scope>IDENTIFICATION</scope>
</reference>
<evidence type="ECO:0000313" key="4">
    <source>
        <dbReference type="WBParaSite" id="PgR012_g035_t02"/>
    </source>
</evidence>
<dbReference type="WBParaSite" id="PgR012_g035_t02">
    <property type="protein sequence ID" value="PgR012_g035_t02"/>
    <property type="gene ID" value="PgR012_g035"/>
</dbReference>
<sequence length="118" mass="13680">SAFSKRSYLDESSPQRPVQLFQSVHTWTSPSLSAFSKLFFRYFISLVVFIFQVLHFLKAFFYIIYRSSGGIYAVYSLVLPRLLLFFVTLSQPQFRTSYCFAAILPFCVVSLMLMIVVT</sequence>
<proteinExistence type="predicted"/>
<keyword evidence="1" id="KW-1133">Transmembrane helix</keyword>
<keyword evidence="1" id="KW-0812">Transmembrane</keyword>
<name>A0A915ANZ5_PARUN</name>
<dbReference type="Proteomes" id="UP000887569">
    <property type="component" value="Unplaced"/>
</dbReference>
<feature type="transmembrane region" description="Helical" evidence="1">
    <location>
        <begin position="71"/>
        <end position="90"/>
    </location>
</feature>
<keyword evidence="2" id="KW-1185">Reference proteome</keyword>
<evidence type="ECO:0000313" key="3">
    <source>
        <dbReference type="WBParaSite" id="PgR012_g035_t01"/>
    </source>
</evidence>
<feature type="transmembrane region" description="Helical" evidence="1">
    <location>
        <begin position="97"/>
        <end position="117"/>
    </location>
</feature>
<keyword evidence="1" id="KW-0472">Membrane</keyword>